<sequence length="942" mass="101968">GFFYSLFLRHTTGAISERGVSLSLPEGLDAGSVSLLLDFMYTSRLPLTPRTVHGVLAAATYLQMEHVADTCRAFLQNGEGVCVNPPLVELASSSRSPHVSFTVPPGGRPPPAQVCSSSPSRPAVEVEEPSPARARVPEESLVLLEPGTCLIPIPRPKSLKVEKPESSSLSHCTPSPESPSQSSGQPNSPAESSSCSLSPKMKPRSESKFTPDPKACNWKKYKYIVLNPLCATPIKEEGPEEEHKTFGNSPSGSDSTDTTPKQPKEEWSSTGHGLNDVKGLSPVHDTPWSHMPFTSHPGLIPQTADTYRGPLTAVIRNTTGFCSLYKSSCPVVLEAAKQNAHAFEKLPVKFENHSPVICYSGNQGSTKPACTGDKPYRCNVCGAQFNRPANLKTHSRIHSGEKPYRCDTCGARFVQVAHLRAHVLIHTGEKPYPCHTCGTRFRHLQTLKSHLRIHTGEKPYSIGSSMSQTEGTSYNKVLLLIAKDSNNKWQVAMAKHQTEKQQVPLPVEAAPDGGWGWVVVGVLFTSSALVFGLIRSLGVFFVEFVQYFGESAQAVSWITSIGVAMQQLLSSGWALVFTPCVGSVMQYFNRRRSLAMGLGFTGVGLSSFAFSPLFQYLVETYTWRGALLILGGLSLNIVACGALIRPLVPPRVIAKADSSSRSAGCASLFSRFCEYFELSLLSRRGFFTYSLAVTCFNAGYFIPYVHLVAHSRLVGFSEYQAAFVISATGVTDIVGRVVSGWASDLRRMRLLHMLAIWTGLLGLFLLLLPVSSLGRNYGGLLVVSLAYGFCAGAMTPLVFAVVPEIVGMECMLGALGLLQMIESTGGLLGAPLSGWLKDFTGSYTGSFVLAGGFLVLGTIITATLPHFWSCTTPPPPSPKRMGKKECTEDRLLKQPLSSDSDQEKSQSMEDINYSCQSHSTEPVPELKHTPHSADRTEGNAAC</sequence>
<feature type="transmembrane region" description="Helical" evidence="4">
    <location>
        <begin position="719"/>
        <end position="738"/>
    </location>
</feature>
<dbReference type="AlphaFoldDB" id="A0AAD8ZFM3"/>
<dbReference type="PANTHER" id="PTHR11360">
    <property type="entry name" value="MONOCARBOXYLATE TRANSPORTER"/>
    <property type="match status" value="1"/>
</dbReference>
<dbReference type="SUPFAM" id="SSF103473">
    <property type="entry name" value="MFS general substrate transporter"/>
    <property type="match status" value="1"/>
</dbReference>
<evidence type="ECO:0000256" key="3">
    <source>
        <dbReference type="SAM" id="MobiDB-lite"/>
    </source>
</evidence>
<dbReference type="Pfam" id="PF00096">
    <property type="entry name" value="zf-C2H2"/>
    <property type="match status" value="3"/>
</dbReference>
<dbReference type="GO" id="GO:0016020">
    <property type="term" value="C:membrane"/>
    <property type="evidence" value="ECO:0007669"/>
    <property type="project" value="UniProtKB-SubCell"/>
</dbReference>
<feature type="compositionally biased region" description="Basic and acidic residues" evidence="3">
    <location>
        <begin position="235"/>
        <end position="245"/>
    </location>
</feature>
<gene>
    <name evidence="7" type="ORF">P4O66_008572</name>
</gene>
<feature type="transmembrane region" description="Helical" evidence="4">
    <location>
        <begin position="514"/>
        <end position="534"/>
    </location>
</feature>
<feature type="non-terminal residue" evidence="7">
    <location>
        <position position="942"/>
    </location>
</feature>
<feature type="domain" description="C2H2-type" evidence="6">
    <location>
        <begin position="376"/>
        <end position="403"/>
    </location>
</feature>
<feature type="transmembrane region" description="Helical" evidence="4">
    <location>
        <begin position="777"/>
        <end position="802"/>
    </location>
</feature>
<evidence type="ECO:0000313" key="8">
    <source>
        <dbReference type="Proteomes" id="UP001239994"/>
    </source>
</evidence>
<reference evidence="7" key="1">
    <citation type="submission" date="2023-03" db="EMBL/GenBank/DDBJ databases">
        <title>Electrophorus voltai genome.</title>
        <authorList>
            <person name="Bian C."/>
        </authorList>
    </citation>
    <scope>NUCLEOTIDE SEQUENCE</scope>
    <source>
        <strain evidence="7">CB-2022</strain>
        <tissue evidence="7">Muscle</tissue>
    </source>
</reference>
<feature type="domain" description="C2H2-type" evidence="6">
    <location>
        <begin position="404"/>
        <end position="431"/>
    </location>
</feature>
<feature type="transmembrane region" description="Helical" evidence="4">
    <location>
        <begin position="594"/>
        <end position="614"/>
    </location>
</feature>
<dbReference type="GO" id="GO:0008270">
    <property type="term" value="F:zinc ion binding"/>
    <property type="evidence" value="ECO:0007669"/>
    <property type="project" value="UniProtKB-KW"/>
</dbReference>
<dbReference type="InterPro" id="IPR000210">
    <property type="entry name" value="BTB/POZ_dom"/>
</dbReference>
<dbReference type="CDD" id="cd17423">
    <property type="entry name" value="MFS_MCT11_13"/>
    <property type="match status" value="1"/>
</dbReference>
<feature type="transmembrane region" description="Helical" evidence="4">
    <location>
        <begin position="686"/>
        <end position="707"/>
    </location>
</feature>
<keyword evidence="4" id="KW-1133">Transmembrane helix</keyword>
<dbReference type="InterPro" id="IPR011333">
    <property type="entry name" value="SKP1/BTB/POZ_sf"/>
</dbReference>
<dbReference type="Gene3D" id="3.30.710.10">
    <property type="entry name" value="Potassium Channel Kv1.1, Chain A"/>
    <property type="match status" value="1"/>
</dbReference>
<dbReference type="SUPFAM" id="SSF54695">
    <property type="entry name" value="POZ domain"/>
    <property type="match status" value="1"/>
</dbReference>
<dbReference type="InterPro" id="IPR036259">
    <property type="entry name" value="MFS_trans_sf"/>
</dbReference>
<keyword evidence="4" id="KW-0472">Membrane</keyword>
<feature type="compositionally biased region" description="Low complexity" evidence="3">
    <location>
        <begin position="249"/>
        <end position="260"/>
    </location>
</feature>
<dbReference type="SUPFAM" id="SSF57667">
    <property type="entry name" value="beta-beta-alpha zinc fingers"/>
    <property type="match status" value="2"/>
</dbReference>
<dbReference type="InterPro" id="IPR050327">
    <property type="entry name" value="Proton-linked_MCT"/>
</dbReference>
<keyword evidence="2" id="KW-0863">Zinc-finger</keyword>
<proteinExistence type="predicted"/>
<feature type="compositionally biased region" description="Basic and acidic residues" evidence="3">
    <location>
        <begin position="883"/>
        <end position="892"/>
    </location>
</feature>
<evidence type="ECO:0000256" key="1">
    <source>
        <dbReference type="ARBA" id="ARBA00004141"/>
    </source>
</evidence>
<feature type="region of interest" description="Disordered" evidence="3">
    <location>
        <begin position="872"/>
        <end position="942"/>
    </location>
</feature>
<organism evidence="7 8">
    <name type="scientific">Electrophorus voltai</name>
    <dbReference type="NCBI Taxonomy" id="2609070"/>
    <lineage>
        <taxon>Eukaryota</taxon>
        <taxon>Metazoa</taxon>
        <taxon>Chordata</taxon>
        <taxon>Craniata</taxon>
        <taxon>Vertebrata</taxon>
        <taxon>Euteleostomi</taxon>
        <taxon>Actinopterygii</taxon>
        <taxon>Neopterygii</taxon>
        <taxon>Teleostei</taxon>
        <taxon>Ostariophysi</taxon>
        <taxon>Gymnotiformes</taxon>
        <taxon>Gymnotoidei</taxon>
        <taxon>Gymnotidae</taxon>
        <taxon>Electrophorus</taxon>
    </lineage>
</organism>
<comment type="caution">
    <text evidence="7">The sequence shown here is derived from an EMBL/GenBank/DDBJ whole genome shotgun (WGS) entry which is preliminary data.</text>
</comment>
<evidence type="ECO:0000256" key="2">
    <source>
        <dbReference type="PROSITE-ProRule" id="PRU00042"/>
    </source>
</evidence>
<dbReference type="InterPro" id="IPR048233">
    <property type="entry name" value="MFS_MCT_13"/>
</dbReference>
<feature type="transmembrane region" description="Helical" evidence="4">
    <location>
        <begin position="750"/>
        <end position="771"/>
    </location>
</feature>
<feature type="region of interest" description="Disordered" evidence="3">
    <location>
        <begin position="235"/>
        <end position="283"/>
    </location>
</feature>
<keyword evidence="2" id="KW-0862">Zinc</keyword>
<dbReference type="Gene3D" id="3.30.160.60">
    <property type="entry name" value="Classic Zinc Finger"/>
    <property type="match status" value="3"/>
</dbReference>
<feature type="compositionally biased region" description="Basic and acidic residues" evidence="3">
    <location>
        <begin position="924"/>
        <end position="942"/>
    </location>
</feature>
<name>A0AAD8ZFM3_9TELE</name>
<dbReference type="PROSITE" id="PS00028">
    <property type="entry name" value="ZINC_FINGER_C2H2_1"/>
    <property type="match status" value="3"/>
</dbReference>
<feature type="transmembrane region" description="Helical" evidence="4">
    <location>
        <begin position="847"/>
        <end position="871"/>
    </location>
</feature>
<keyword evidence="4" id="KW-0812">Transmembrane</keyword>
<feature type="region of interest" description="Disordered" evidence="3">
    <location>
        <begin position="154"/>
        <end position="211"/>
    </location>
</feature>
<dbReference type="FunFam" id="3.30.160.60:FF:000536">
    <property type="entry name" value="hypermethylated in cancer 2 protein-like"/>
    <property type="match status" value="1"/>
</dbReference>
<feature type="domain" description="BTB" evidence="5">
    <location>
        <begin position="1"/>
        <end position="49"/>
    </location>
</feature>
<evidence type="ECO:0000313" key="7">
    <source>
        <dbReference type="EMBL" id="KAK1797183.1"/>
    </source>
</evidence>
<keyword evidence="8" id="KW-1185">Reference proteome</keyword>
<dbReference type="PROSITE" id="PS50157">
    <property type="entry name" value="ZINC_FINGER_C2H2_2"/>
    <property type="match status" value="3"/>
</dbReference>
<dbReference type="InterPro" id="IPR013087">
    <property type="entry name" value="Znf_C2H2_type"/>
</dbReference>
<dbReference type="SMART" id="SM00355">
    <property type="entry name" value="ZnF_C2H2"/>
    <property type="match status" value="3"/>
</dbReference>
<dbReference type="FunFam" id="3.30.160.60:FF:000105">
    <property type="entry name" value="B-cell CLL/lymphoma 6, member B"/>
    <property type="match status" value="1"/>
</dbReference>
<dbReference type="FunFam" id="3.30.160.60:FF:003950">
    <property type="match status" value="1"/>
</dbReference>
<accession>A0AAD8ZFM3</accession>
<dbReference type="Pfam" id="PF07690">
    <property type="entry name" value="MFS_1"/>
    <property type="match status" value="1"/>
</dbReference>
<dbReference type="EMBL" id="JAROKS010000014">
    <property type="protein sequence ID" value="KAK1797183.1"/>
    <property type="molecule type" value="Genomic_DNA"/>
</dbReference>
<evidence type="ECO:0000256" key="4">
    <source>
        <dbReference type="SAM" id="Phobius"/>
    </source>
</evidence>
<evidence type="ECO:0008006" key="9">
    <source>
        <dbReference type="Google" id="ProtNLM"/>
    </source>
</evidence>
<feature type="compositionally biased region" description="Low complexity" evidence="3">
    <location>
        <begin position="174"/>
        <end position="199"/>
    </location>
</feature>
<feature type="transmembrane region" description="Helical" evidence="4">
    <location>
        <begin position="626"/>
        <end position="648"/>
    </location>
</feature>
<feature type="region of interest" description="Disordered" evidence="3">
    <location>
        <begin position="96"/>
        <end position="138"/>
    </location>
</feature>
<dbReference type="InterPro" id="IPR011701">
    <property type="entry name" value="MFS"/>
</dbReference>
<feature type="domain" description="C2H2-type" evidence="6">
    <location>
        <begin position="432"/>
        <end position="459"/>
    </location>
</feature>
<dbReference type="Proteomes" id="UP001239994">
    <property type="component" value="Unassembled WGS sequence"/>
</dbReference>
<dbReference type="GO" id="GO:0008028">
    <property type="term" value="F:monocarboxylic acid transmembrane transporter activity"/>
    <property type="evidence" value="ECO:0007669"/>
    <property type="project" value="TreeGrafter"/>
</dbReference>
<evidence type="ECO:0000259" key="5">
    <source>
        <dbReference type="PROSITE" id="PS50097"/>
    </source>
</evidence>
<dbReference type="InterPro" id="IPR036236">
    <property type="entry name" value="Znf_C2H2_sf"/>
</dbReference>
<dbReference type="PANTHER" id="PTHR11360:SF19">
    <property type="entry name" value="MONOCARBOXYLATE TRANSPORTER 13"/>
    <property type="match status" value="1"/>
</dbReference>
<keyword evidence="2" id="KW-0479">Metal-binding</keyword>
<feature type="transmembrane region" description="Helical" evidence="4">
    <location>
        <begin position="814"/>
        <end position="835"/>
    </location>
</feature>
<evidence type="ECO:0000259" key="6">
    <source>
        <dbReference type="PROSITE" id="PS50157"/>
    </source>
</evidence>
<protein>
    <recommendedName>
        <fullName evidence="9">Major facilitator superfamily (MFS) profile domain-containing protein</fullName>
    </recommendedName>
</protein>
<dbReference type="Gene3D" id="1.20.1250.20">
    <property type="entry name" value="MFS general substrate transporter like domains"/>
    <property type="match status" value="1"/>
</dbReference>
<dbReference type="Pfam" id="PF00651">
    <property type="entry name" value="BTB"/>
    <property type="match status" value="1"/>
</dbReference>
<dbReference type="PROSITE" id="PS50097">
    <property type="entry name" value="BTB"/>
    <property type="match status" value="1"/>
</dbReference>
<comment type="subcellular location">
    <subcellularLocation>
        <location evidence="1">Membrane</location>
        <topology evidence="1">Multi-pass membrane protein</topology>
    </subcellularLocation>
</comment>